<dbReference type="OrthoDB" id="185373at2759"/>
<dbReference type="FunFam" id="1.25.40.10:FF:001102">
    <property type="entry name" value="Pentatricopeptide repeat domain 1"/>
    <property type="match status" value="1"/>
</dbReference>
<protein>
    <submittedName>
        <fullName evidence="3">Pentatricopeptide repeat domain 1</fullName>
    </submittedName>
</protein>
<name>A0A670KEU7_PODMU</name>
<reference evidence="3 4" key="1">
    <citation type="journal article" date="2019" name="Proc. Natl. Acad. Sci. U.S.A.">
        <title>Regulatory changes in pterin and carotenoid genes underlie balanced color polymorphisms in the wall lizard.</title>
        <authorList>
            <person name="Andrade P."/>
            <person name="Pinho C."/>
            <person name="Perez I de Lanuza G."/>
            <person name="Afonso S."/>
            <person name="Brejcha J."/>
            <person name="Rubin C.J."/>
            <person name="Wallerman O."/>
            <person name="Pereira P."/>
            <person name="Sabatino S.J."/>
            <person name="Bellati A."/>
            <person name="Pellitteri-Rosa D."/>
            <person name="Bosakova Z."/>
            <person name="Bunikis I."/>
            <person name="Carretero M.A."/>
            <person name="Feiner N."/>
            <person name="Marsik P."/>
            <person name="Pauperio F."/>
            <person name="Salvi D."/>
            <person name="Soler L."/>
            <person name="While G.M."/>
            <person name="Uller T."/>
            <person name="Font E."/>
            <person name="Andersson L."/>
            <person name="Carneiro M."/>
        </authorList>
    </citation>
    <scope>NUCLEOTIDE SEQUENCE</scope>
</reference>
<feature type="region of interest" description="Disordered" evidence="2">
    <location>
        <begin position="403"/>
        <end position="442"/>
    </location>
</feature>
<dbReference type="Pfam" id="PF13041">
    <property type="entry name" value="PPR_2"/>
    <property type="match status" value="2"/>
</dbReference>
<dbReference type="GO" id="GO:0005759">
    <property type="term" value="C:mitochondrial matrix"/>
    <property type="evidence" value="ECO:0007669"/>
    <property type="project" value="TreeGrafter"/>
</dbReference>
<dbReference type="NCBIfam" id="TIGR00756">
    <property type="entry name" value="PPR"/>
    <property type="match status" value="1"/>
</dbReference>
<feature type="repeat" description="PPR" evidence="1">
    <location>
        <begin position="252"/>
        <end position="286"/>
    </location>
</feature>
<evidence type="ECO:0000313" key="4">
    <source>
        <dbReference type="Proteomes" id="UP000472272"/>
    </source>
</evidence>
<dbReference type="InterPro" id="IPR011990">
    <property type="entry name" value="TPR-like_helical_dom_sf"/>
</dbReference>
<keyword evidence="4" id="KW-1185">Reference proteome</keyword>
<dbReference type="RefSeq" id="XP_028561276.1">
    <property type="nucleotide sequence ID" value="XM_028705443.1"/>
</dbReference>
<feature type="compositionally biased region" description="Basic and acidic residues" evidence="2">
    <location>
        <begin position="416"/>
        <end position="426"/>
    </location>
</feature>
<dbReference type="RefSeq" id="XP_028561275.1">
    <property type="nucleotide sequence ID" value="XM_028705442.1"/>
</dbReference>
<dbReference type="Proteomes" id="UP000472272">
    <property type="component" value="Chromosome 14"/>
</dbReference>
<dbReference type="PANTHER" id="PTHR24014:SF6">
    <property type="entry name" value="PENTATRICOPEPTIDE REPEAT-CONTAINING PROTEIN 1, MITOCHONDRIAL"/>
    <property type="match status" value="1"/>
</dbReference>
<dbReference type="FunFam" id="1.25.40.10:FF:000638">
    <property type="entry name" value="Pentatricopeptide repeat domain 1"/>
    <property type="match status" value="1"/>
</dbReference>
<dbReference type="RefSeq" id="XP_028561277.1">
    <property type="nucleotide sequence ID" value="XM_028705444.1"/>
</dbReference>
<dbReference type="PANTHER" id="PTHR24014">
    <property type="entry name" value="2-OXOGLUTARATE AND IRON-DEPENDENT OXYGENASE DOMAIN-CONTAINING PROTEIN 2"/>
    <property type="match status" value="1"/>
</dbReference>
<dbReference type="Ensembl" id="ENSPMRT00000037536.1">
    <property type="protein sequence ID" value="ENSPMRP00000035406.1"/>
    <property type="gene ID" value="ENSPMRG00000022910.1"/>
</dbReference>
<feature type="compositionally biased region" description="Polar residues" evidence="2">
    <location>
        <begin position="720"/>
        <end position="730"/>
    </location>
</feature>
<feature type="repeat" description="PPR" evidence="1">
    <location>
        <begin position="548"/>
        <end position="582"/>
    </location>
</feature>
<feature type="repeat" description="PPR" evidence="1">
    <location>
        <begin position="287"/>
        <end position="323"/>
    </location>
</feature>
<dbReference type="InterPro" id="IPR002885">
    <property type="entry name" value="PPR_rpt"/>
</dbReference>
<feature type="repeat" description="PPR" evidence="1">
    <location>
        <begin position="178"/>
        <end position="212"/>
    </location>
</feature>
<proteinExistence type="predicted"/>
<feature type="region of interest" description="Disordered" evidence="2">
    <location>
        <begin position="67"/>
        <end position="90"/>
    </location>
</feature>
<dbReference type="KEGG" id="pmua:114584013"/>
<dbReference type="GeneID" id="114584013"/>
<feature type="region of interest" description="Disordered" evidence="2">
    <location>
        <begin position="702"/>
        <end position="730"/>
    </location>
</feature>
<dbReference type="GeneTree" id="ENSGT00940000153974"/>
<reference evidence="3" key="2">
    <citation type="submission" date="2025-08" db="UniProtKB">
        <authorList>
            <consortium name="Ensembl"/>
        </authorList>
    </citation>
    <scope>IDENTIFICATION</scope>
</reference>
<dbReference type="Pfam" id="PF01535">
    <property type="entry name" value="PPR"/>
    <property type="match status" value="1"/>
</dbReference>
<organism evidence="3 4">
    <name type="scientific">Podarcis muralis</name>
    <name type="common">Wall lizard</name>
    <name type="synonym">Lacerta muralis</name>
    <dbReference type="NCBI Taxonomy" id="64176"/>
    <lineage>
        <taxon>Eukaryota</taxon>
        <taxon>Metazoa</taxon>
        <taxon>Chordata</taxon>
        <taxon>Craniata</taxon>
        <taxon>Vertebrata</taxon>
        <taxon>Euteleostomi</taxon>
        <taxon>Lepidosauria</taxon>
        <taxon>Squamata</taxon>
        <taxon>Bifurcata</taxon>
        <taxon>Unidentata</taxon>
        <taxon>Episquamata</taxon>
        <taxon>Laterata</taxon>
        <taxon>Lacertibaenia</taxon>
        <taxon>Lacertidae</taxon>
        <taxon>Podarcis</taxon>
    </lineage>
</organism>
<evidence type="ECO:0000313" key="3">
    <source>
        <dbReference type="Ensembl" id="ENSPMRP00000035406.1"/>
    </source>
</evidence>
<evidence type="ECO:0000256" key="1">
    <source>
        <dbReference type="PROSITE-ProRule" id="PRU00708"/>
    </source>
</evidence>
<dbReference type="PROSITE" id="PS51375">
    <property type="entry name" value="PPR"/>
    <property type="match status" value="4"/>
</dbReference>
<dbReference type="AlphaFoldDB" id="A0A670KEU7"/>
<dbReference type="RefSeq" id="XP_028561274.1">
    <property type="nucleotide sequence ID" value="XM_028705441.1"/>
</dbReference>
<dbReference type="Pfam" id="PF13812">
    <property type="entry name" value="PPR_3"/>
    <property type="match status" value="2"/>
</dbReference>
<reference evidence="3" key="3">
    <citation type="submission" date="2025-09" db="UniProtKB">
        <authorList>
            <consortium name="Ensembl"/>
        </authorList>
    </citation>
    <scope>IDENTIFICATION</scope>
</reference>
<dbReference type="Gene3D" id="1.25.40.10">
    <property type="entry name" value="Tetratricopeptide repeat domain"/>
    <property type="match status" value="3"/>
</dbReference>
<accession>A0A670KEU7</accession>
<dbReference type="GO" id="GO:0032543">
    <property type="term" value="P:mitochondrial translation"/>
    <property type="evidence" value="ECO:0007669"/>
    <property type="project" value="Ensembl"/>
</dbReference>
<gene>
    <name evidence="3" type="primary">PTCD1</name>
</gene>
<dbReference type="GO" id="GO:0000049">
    <property type="term" value="F:tRNA binding"/>
    <property type="evidence" value="ECO:0007669"/>
    <property type="project" value="Ensembl"/>
</dbReference>
<dbReference type="CTD" id="26024"/>
<evidence type="ECO:0000256" key="2">
    <source>
        <dbReference type="SAM" id="MobiDB-lite"/>
    </source>
</evidence>
<dbReference type="OMA" id="EHPENTG"/>
<dbReference type="GO" id="GO:0042780">
    <property type="term" value="P:tRNA 3'-end processing"/>
    <property type="evidence" value="ECO:0007669"/>
    <property type="project" value="Ensembl"/>
</dbReference>
<feature type="compositionally biased region" description="Basic and acidic residues" evidence="2">
    <location>
        <begin position="710"/>
        <end position="719"/>
    </location>
</feature>
<sequence>MALQLIYHCFPAGLFTVRGSFYPWLCSTSRLRSISKKHLAGPRNAHHLRFLALRPFSSSPVVYKLHRRDPKETHSATTPEAASNEEEKFDDDEGFGLLSQKFSSRQFFHKASEEFHDLQLKSQVEEEKELEPKPRQGPRNTPYWYFLKCKALIKEGKLAEALNLFEVQMLKEERVRPEESNYTVLIGGCGRAGYVKKAFKLYNDMKKRALTPTDATYTALFNACAESPWKDSGLQHALKLRQQLLNKNIELNIVTYHSLLKVCSRCADLRVCFDILKEIVHKGHTVTTETFNFLLMGCIKDKENGFRYALQVWQQMLKLNLKPDSYSYNLMLGAARDCGLGDPRVASNLLLGTFKESPAILRLEAGKQHRKAKGQRGKEVDAGAAMQFEVEMLEKCVFPEEDRKPEQEVYSQKSKSKNDNSAKAETGDISTLPDSAAPRDLGISDKKQMAPDVAEVNTLCFSKASFNFPNLLDSQLPNENVISLGTVATPSDRLALIGNMEGFLKRMKEDGATSSIKTFTLLAELVQPNSQSESSLLTVMEEHNVKPDITFFNTLVRKKSKGGDLEGAKSLLPLVLKEGLSPNLQTFCNLAIACRKKEDGLQLLSDMKRSGINPNVQIYGALVTAAVKRLDYAYLTEILADMSRNRVPPNEVVLRQLEFAAQYPPNFDRYKTKDYYLEKINGFRSYYFRWLKWMEAEETPHPWAKYRTPKQPENKHNTEDAQNYSSQRRR</sequence>